<comment type="caution">
    <text evidence="2">The sequence shown here is derived from an EMBL/GenBank/DDBJ whole genome shotgun (WGS) entry which is preliminary data.</text>
</comment>
<dbReference type="Proteomes" id="UP000644756">
    <property type="component" value="Unassembled WGS sequence"/>
</dbReference>
<accession>A0A917CLT0</accession>
<dbReference type="RefSeq" id="WP_188528641.1">
    <property type="nucleotide sequence ID" value="NZ_BMGR01000001.1"/>
</dbReference>
<reference evidence="2" key="1">
    <citation type="journal article" date="2014" name="Int. J. Syst. Evol. Microbiol.">
        <title>Complete genome sequence of Corynebacterium casei LMG S-19264T (=DSM 44701T), isolated from a smear-ripened cheese.</title>
        <authorList>
            <consortium name="US DOE Joint Genome Institute (JGI-PGF)"/>
            <person name="Walter F."/>
            <person name="Albersmeier A."/>
            <person name="Kalinowski J."/>
            <person name="Ruckert C."/>
        </authorList>
    </citation>
    <scope>NUCLEOTIDE SEQUENCE</scope>
    <source>
        <strain evidence="2">CGMCC 1.12987</strain>
    </source>
</reference>
<feature type="transmembrane region" description="Helical" evidence="1">
    <location>
        <begin position="7"/>
        <end position="26"/>
    </location>
</feature>
<gene>
    <name evidence="2" type="ORF">GCM10010916_04810</name>
</gene>
<dbReference type="AlphaFoldDB" id="A0A917CLT0"/>
<keyword evidence="1" id="KW-0472">Membrane</keyword>
<dbReference type="EMBL" id="BMGR01000001">
    <property type="protein sequence ID" value="GGF90484.1"/>
    <property type="molecule type" value="Genomic_DNA"/>
</dbReference>
<proteinExistence type="predicted"/>
<evidence type="ECO:0000256" key="1">
    <source>
        <dbReference type="SAM" id="Phobius"/>
    </source>
</evidence>
<organism evidence="2 3">
    <name type="scientific">Paenibacillus abyssi</name>
    <dbReference type="NCBI Taxonomy" id="1340531"/>
    <lineage>
        <taxon>Bacteria</taxon>
        <taxon>Bacillati</taxon>
        <taxon>Bacillota</taxon>
        <taxon>Bacilli</taxon>
        <taxon>Bacillales</taxon>
        <taxon>Paenibacillaceae</taxon>
        <taxon>Paenibacillus</taxon>
    </lineage>
</organism>
<evidence type="ECO:0000313" key="2">
    <source>
        <dbReference type="EMBL" id="GGF90484.1"/>
    </source>
</evidence>
<keyword evidence="1" id="KW-0812">Transmembrane</keyword>
<keyword evidence="3" id="KW-1185">Reference proteome</keyword>
<evidence type="ECO:0000313" key="3">
    <source>
        <dbReference type="Proteomes" id="UP000644756"/>
    </source>
</evidence>
<protein>
    <submittedName>
        <fullName evidence="2">Uncharacterized protein</fullName>
    </submittedName>
</protein>
<sequence length="195" mass="22095">MNNSRIQFKVFVILIISGFVSLIAIITCSSGCSGNNNHKAEIIFYGEGENWIAKYKSDSSQAVKEKVTLHFFYKGSLPELATSKQIVFSYGTTNGSITADTLNFDKVDRAYFQVEFDRDLIQGIVGNINEKTLVIVKWNNKSESLNLTQNENSFWTLVTLLQLHFDENKVESQDKKNKPVLYGWGIVRGQEHISK</sequence>
<keyword evidence="1" id="KW-1133">Transmembrane helix</keyword>
<name>A0A917CLT0_9BACL</name>
<reference evidence="2" key="2">
    <citation type="submission" date="2020-09" db="EMBL/GenBank/DDBJ databases">
        <authorList>
            <person name="Sun Q."/>
            <person name="Zhou Y."/>
        </authorList>
    </citation>
    <scope>NUCLEOTIDE SEQUENCE</scope>
    <source>
        <strain evidence="2">CGMCC 1.12987</strain>
    </source>
</reference>